<proteinExistence type="predicted"/>
<keyword evidence="1" id="KW-1133">Transmembrane helix</keyword>
<protein>
    <submittedName>
        <fullName evidence="2">Uncharacterized protein</fullName>
    </submittedName>
</protein>
<comment type="caution">
    <text evidence="2">The sequence shown here is derived from an EMBL/GenBank/DDBJ whole genome shotgun (WGS) entry which is preliminary data.</text>
</comment>
<dbReference type="Proteomes" id="UP000266723">
    <property type="component" value="Unassembled WGS sequence"/>
</dbReference>
<keyword evidence="3" id="KW-1185">Reference proteome</keyword>
<evidence type="ECO:0000313" key="2">
    <source>
        <dbReference type="EMBL" id="KAF3519466.1"/>
    </source>
</evidence>
<keyword evidence="1" id="KW-0472">Membrane</keyword>
<feature type="transmembrane region" description="Helical" evidence="1">
    <location>
        <begin position="43"/>
        <end position="60"/>
    </location>
</feature>
<name>A0ABQ7AZ58_BRACR</name>
<accession>A0ABQ7AZ58</accession>
<keyword evidence="1" id="KW-0812">Transmembrane</keyword>
<evidence type="ECO:0000256" key="1">
    <source>
        <dbReference type="SAM" id="Phobius"/>
    </source>
</evidence>
<sequence length="160" mass="17355">MTCSSKFSAALISLSKKHAAKLPLRSRIGDLRCLALLAGTGDALVFVHSMAVVISGRVSGAGEFRWMKPVSIYLRSVSSTLNGVSGGVLVLCGEQNTPIIFQKFQTVVTSPSELVGVLLPSVFLALYRELEVQVCFVGLCIAYYLLCLCGSWQEFRLFND</sequence>
<reference evidence="2 3" key="1">
    <citation type="journal article" date="2020" name="BMC Genomics">
        <title>Intraspecific diversification of the crop wild relative Brassica cretica Lam. using demographic model selection.</title>
        <authorList>
            <person name="Kioukis A."/>
            <person name="Michalopoulou V.A."/>
            <person name="Briers L."/>
            <person name="Pirintsos S."/>
            <person name="Studholme D.J."/>
            <person name="Pavlidis P."/>
            <person name="Sarris P.F."/>
        </authorList>
    </citation>
    <scope>NUCLEOTIDE SEQUENCE [LARGE SCALE GENOMIC DNA]</scope>
    <source>
        <strain evidence="3">cv. PFS-1207/04</strain>
    </source>
</reference>
<organism evidence="2 3">
    <name type="scientific">Brassica cretica</name>
    <name type="common">Mustard</name>
    <dbReference type="NCBI Taxonomy" id="69181"/>
    <lineage>
        <taxon>Eukaryota</taxon>
        <taxon>Viridiplantae</taxon>
        <taxon>Streptophyta</taxon>
        <taxon>Embryophyta</taxon>
        <taxon>Tracheophyta</taxon>
        <taxon>Spermatophyta</taxon>
        <taxon>Magnoliopsida</taxon>
        <taxon>eudicotyledons</taxon>
        <taxon>Gunneridae</taxon>
        <taxon>Pentapetalae</taxon>
        <taxon>rosids</taxon>
        <taxon>malvids</taxon>
        <taxon>Brassicales</taxon>
        <taxon>Brassicaceae</taxon>
        <taxon>Brassiceae</taxon>
        <taxon>Brassica</taxon>
    </lineage>
</organism>
<gene>
    <name evidence="2" type="ORF">DY000_02061256</name>
</gene>
<dbReference type="EMBL" id="QGKV02001556">
    <property type="protein sequence ID" value="KAF3519466.1"/>
    <property type="molecule type" value="Genomic_DNA"/>
</dbReference>
<evidence type="ECO:0000313" key="3">
    <source>
        <dbReference type="Proteomes" id="UP000266723"/>
    </source>
</evidence>
<feature type="transmembrane region" description="Helical" evidence="1">
    <location>
        <begin position="134"/>
        <end position="153"/>
    </location>
</feature>